<name>A0AAU2VEZ9_9ACTN</name>
<evidence type="ECO:0000256" key="1">
    <source>
        <dbReference type="SAM" id="Phobius"/>
    </source>
</evidence>
<reference evidence="3" key="1">
    <citation type="submission" date="2022-10" db="EMBL/GenBank/DDBJ databases">
        <title>The complete genomes of actinobacterial strains from the NBC collection.</title>
        <authorList>
            <person name="Joergensen T.S."/>
            <person name="Alvarez Arevalo M."/>
            <person name="Sterndorff E.B."/>
            <person name="Faurdal D."/>
            <person name="Vuksanovic O."/>
            <person name="Mourched A.-S."/>
            <person name="Charusanti P."/>
            <person name="Shaw S."/>
            <person name="Blin K."/>
            <person name="Weber T."/>
        </authorList>
    </citation>
    <scope>NUCLEOTIDE SEQUENCE</scope>
    <source>
        <strain evidence="3">NBC_00003</strain>
    </source>
</reference>
<protein>
    <submittedName>
        <fullName evidence="3">DUF2231 domain-containing protein</fullName>
    </submittedName>
</protein>
<dbReference type="Pfam" id="PF09990">
    <property type="entry name" value="DUF2231"/>
    <property type="match status" value="1"/>
</dbReference>
<evidence type="ECO:0000259" key="2">
    <source>
        <dbReference type="Pfam" id="PF09990"/>
    </source>
</evidence>
<feature type="domain" description="DUF2231" evidence="2">
    <location>
        <begin position="10"/>
        <end position="148"/>
    </location>
</feature>
<dbReference type="InterPro" id="IPR019251">
    <property type="entry name" value="DUF2231_TM"/>
</dbReference>
<sequence>MSASLAGPCGHPFHPILVTVPIGARVAGLVFDIASHVVSRPGFLTQGSEWLIAIGVIGALLAAMVAFLDLFAIPTGTRAFRTALVHMTLNLLVTAAYAANFAWHHGTYTNGGSVGLGRLMLSAVSLLVLGVSGYLGGKLAYRYGVRVADETTQAEGYTPGRSAGGTRPSRLPAPVIFGYFALAAIGPVVWIIYVVADETALAWTSFGLLLPVALLGFVMPARWIPVYRARAAAAPAAATAHAAEGTAAVPAERHIPLPVVLAHGLFAVITLVLVLLTALGIGGS</sequence>
<organism evidence="3">
    <name type="scientific">Streptomyces sp. NBC_00003</name>
    <dbReference type="NCBI Taxonomy" id="2903608"/>
    <lineage>
        <taxon>Bacteria</taxon>
        <taxon>Bacillati</taxon>
        <taxon>Actinomycetota</taxon>
        <taxon>Actinomycetes</taxon>
        <taxon>Kitasatosporales</taxon>
        <taxon>Streptomycetaceae</taxon>
        <taxon>Streptomyces</taxon>
    </lineage>
</organism>
<proteinExistence type="predicted"/>
<keyword evidence="1" id="KW-0812">Transmembrane</keyword>
<feature type="transmembrane region" description="Helical" evidence="1">
    <location>
        <begin position="50"/>
        <end position="71"/>
    </location>
</feature>
<feature type="transmembrane region" description="Helical" evidence="1">
    <location>
        <begin position="260"/>
        <end position="281"/>
    </location>
</feature>
<feature type="transmembrane region" description="Helical" evidence="1">
    <location>
        <begin position="83"/>
        <end position="103"/>
    </location>
</feature>
<feature type="transmembrane region" description="Helical" evidence="1">
    <location>
        <begin position="202"/>
        <end position="221"/>
    </location>
</feature>
<dbReference type="EMBL" id="CP108318">
    <property type="protein sequence ID" value="WTW65828.1"/>
    <property type="molecule type" value="Genomic_DNA"/>
</dbReference>
<feature type="transmembrane region" description="Helical" evidence="1">
    <location>
        <begin position="115"/>
        <end position="136"/>
    </location>
</feature>
<keyword evidence="1" id="KW-1133">Transmembrane helix</keyword>
<evidence type="ECO:0000313" key="3">
    <source>
        <dbReference type="EMBL" id="WTW65828.1"/>
    </source>
</evidence>
<gene>
    <name evidence="3" type="ORF">OG549_37220</name>
</gene>
<dbReference type="AlphaFoldDB" id="A0AAU2VEZ9"/>
<accession>A0AAU2VEZ9</accession>
<feature type="transmembrane region" description="Helical" evidence="1">
    <location>
        <begin position="176"/>
        <end position="196"/>
    </location>
</feature>
<keyword evidence="1" id="KW-0472">Membrane</keyword>